<evidence type="ECO:0000313" key="4">
    <source>
        <dbReference type="Proteomes" id="UP000237347"/>
    </source>
</evidence>
<keyword evidence="2" id="KW-0472">Membrane</keyword>
<dbReference type="Proteomes" id="UP000237347">
    <property type="component" value="Unassembled WGS sequence"/>
</dbReference>
<keyword evidence="4" id="KW-1185">Reference proteome</keyword>
<dbReference type="AlphaFoldDB" id="A0AAW0L763"/>
<feature type="region of interest" description="Disordered" evidence="1">
    <location>
        <begin position="69"/>
        <end position="120"/>
    </location>
</feature>
<keyword evidence="2" id="KW-1133">Transmembrane helix</keyword>
<gene>
    <name evidence="3" type="ORF">CFP56_006597</name>
</gene>
<evidence type="ECO:0008006" key="5">
    <source>
        <dbReference type="Google" id="ProtNLM"/>
    </source>
</evidence>
<sequence length="120" mass="12974">MDRSQLHLQWVSLIFLVVTVPYLLGFTVRLSEARPLNPNMEVEGRKNQSSFSALIKDQYVPNKGEILGPGGPPVLYSPPSHIGNHEMSSAGPSVHGDDQYVPLNKGPVPPSAPNPTTHGP</sequence>
<accession>A0AAW0L763</accession>
<comment type="caution">
    <text evidence="3">The sequence shown here is derived from an EMBL/GenBank/DDBJ whole genome shotgun (WGS) entry which is preliminary data.</text>
</comment>
<keyword evidence="2" id="KW-0812">Transmembrane</keyword>
<protein>
    <recommendedName>
        <fullName evidence="5">Transmembrane protein</fullName>
    </recommendedName>
</protein>
<organism evidence="3 4">
    <name type="scientific">Quercus suber</name>
    <name type="common">Cork oak</name>
    <dbReference type="NCBI Taxonomy" id="58331"/>
    <lineage>
        <taxon>Eukaryota</taxon>
        <taxon>Viridiplantae</taxon>
        <taxon>Streptophyta</taxon>
        <taxon>Embryophyta</taxon>
        <taxon>Tracheophyta</taxon>
        <taxon>Spermatophyta</taxon>
        <taxon>Magnoliopsida</taxon>
        <taxon>eudicotyledons</taxon>
        <taxon>Gunneridae</taxon>
        <taxon>Pentapetalae</taxon>
        <taxon>rosids</taxon>
        <taxon>fabids</taxon>
        <taxon>Fagales</taxon>
        <taxon>Fagaceae</taxon>
        <taxon>Quercus</taxon>
    </lineage>
</organism>
<proteinExistence type="predicted"/>
<evidence type="ECO:0000313" key="3">
    <source>
        <dbReference type="EMBL" id="KAK7847487.1"/>
    </source>
</evidence>
<dbReference type="EMBL" id="PKMF04000141">
    <property type="protein sequence ID" value="KAK7847487.1"/>
    <property type="molecule type" value="Genomic_DNA"/>
</dbReference>
<name>A0AAW0L763_QUESU</name>
<dbReference type="Gramene" id="rna-CFP56_48043">
    <property type="protein sequence ID" value="cds-POE97059.1"/>
    <property type="gene ID" value="gene-CFP56_48043"/>
</dbReference>
<feature type="transmembrane region" description="Helical" evidence="2">
    <location>
        <begin position="6"/>
        <end position="24"/>
    </location>
</feature>
<reference evidence="3 4" key="1">
    <citation type="journal article" date="2018" name="Sci. Data">
        <title>The draft genome sequence of cork oak.</title>
        <authorList>
            <person name="Ramos A.M."/>
            <person name="Usie A."/>
            <person name="Barbosa P."/>
            <person name="Barros P.M."/>
            <person name="Capote T."/>
            <person name="Chaves I."/>
            <person name="Simoes F."/>
            <person name="Abreu I."/>
            <person name="Carrasquinho I."/>
            <person name="Faro C."/>
            <person name="Guimaraes J.B."/>
            <person name="Mendonca D."/>
            <person name="Nobrega F."/>
            <person name="Rodrigues L."/>
            <person name="Saibo N.J.M."/>
            <person name="Varela M.C."/>
            <person name="Egas C."/>
            <person name="Matos J."/>
            <person name="Miguel C.M."/>
            <person name="Oliveira M.M."/>
            <person name="Ricardo C.P."/>
            <person name="Goncalves S."/>
        </authorList>
    </citation>
    <scope>NUCLEOTIDE SEQUENCE [LARGE SCALE GENOMIC DNA]</scope>
    <source>
        <strain evidence="4">cv. HL8</strain>
    </source>
</reference>
<evidence type="ECO:0000256" key="1">
    <source>
        <dbReference type="SAM" id="MobiDB-lite"/>
    </source>
</evidence>
<evidence type="ECO:0000256" key="2">
    <source>
        <dbReference type="SAM" id="Phobius"/>
    </source>
</evidence>